<evidence type="ECO:0000313" key="12">
    <source>
        <dbReference type="Proteomes" id="UP000075714"/>
    </source>
</evidence>
<dbReference type="PROSITE" id="PS50839">
    <property type="entry name" value="CHASE"/>
    <property type="match status" value="1"/>
</dbReference>
<evidence type="ECO:0000256" key="6">
    <source>
        <dbReference type="ARBA" id="ARBA00023239"/>
    </source>
</evidence>
<feature type="compositionally biased region" description="Low complexity" evidence="7">
    <location>
        <begin position="693"/>
        <end position="726"/>
    </location>
</feature>
<keyword evidence="2 8" id="KW-0812">Transmembrane</keyword>
<dbReference type="Gene3D" id="3.30.70.1230">
    <property type="entry name" value="Nucleotide cyclase"/>
    <property type="match status" value="2"/>
</dbReference>
<feature type="transmembrane region" description="Helical" evidence="8">
    <location>
        <begin position="255"/>
        <end position="277"/>
    </location>
</feature>
<keyword evidence="6" id="KW-0456">Lyase</keyword>
<feature type="domain" description="CHASE" evidence="10">
    <location>
        <begin position="73"/>
        <end position="190"/>
    </location>
</feature>
<dbReference type="Pfam" id="PF03924">
    <property type="entry name" value="CHASE"/>
    <property type="match status" value="1"/>
</dbReference>
<dbReference type="OrthoDB" id="6353733at2759"/>
<keyword evidence="3" id="KW-0547">Nucleotide-binding</keyword>
<evidence type="ECO:0000256" key="7">
    <source>
        <dbReference type="SAM" id="MobiDB-lite"/>
    </source>
</evidence>
<dbReference type="CDD" id="cd07302">
    <property type="entry name" value="CHD"/>
    <property type="match status" value="1"/>
</dbReference>
<evidence type="ECO:0000256" key="2">
    <source>
        <dbReference type="ARBA" id="ARBA00022692"/>
    </source>
</evidence>
<dbReference type="InterPro" id="IPR001054">
    <property type="entry name" value="A/G_cyclase"/>
</dbReference>
<dbReference type="Proteomes" id="UP000075714">
    <property type="component" value="Unassembled WGS sequence"/>
</dbReference>
<dbReference type="AlphaFoldDB" id="A0A150GKK3"/>
<dbReference type="EMBL" id="LSYV01000018">
    <property type="protein sequence ID" value="KXZ50317.1"/>
    <property type="molecule type" value="Genomic_DNA"/>
</dbReference>
<dbReference type="GO" id="GO:0007168">
    <property type="term" value="P:receptor guanylyl cyclase signaling pathway"/>
    <property type="evidence" value="ECO:0007669"/>
    <property type="project" value="TreeGrafter"/>
</dbReference>
<keyword evidence="4 8" id="KW-1133">Transmembrane helix</keyword>
<sequence length="733" mass="76987">MLPNVATELATDAARHIELQFQQAFTPTITLEIFVQRVPQWAILKSEFPWIAKELMEKMLPGMISTLQMAPGAVVQDIYPLAGNEAAIGHDLLADELRRGDALLSIAARNLTVAGPYMLLQGGFGVLLRKAVFISGVAENETFGANTSTGYCPPGLCWDPVSSTKLWGFVQGLARLDGLIQGSDARMQRLMQYGPWQLTRLLPNGTEALLVASGNRTDCMSPGADCVAVTVQLPNARWRLHLHKDGGWAPDWRGLMALTVVGSFVLAALLFCLMISLQRHRALLKAMFPAKVLRPLQQGKNFSEEFESVTILFSDIVSYTAISSALRPIEVAEMLNELYCQFDELVEKNGCYKVETIGDAFMVVGGCPLAEPPAAAAERVALMALDMIATAACFRSSKGHSLRIRNLASRMESSSEPMRIQVAPSTAQLLRTCESAPAFCLLPRGTVYVKGKGNMEVFFLDAAYPLGSGGAVGGDVLGTESFDHACSEPAGLSASPSGRALLRSDVSISVKEGGGGVDGERTPRSPGTGASAAGGGGDTGLAMAAAGVRQSEDDGMLWASAHLCRIRQGRSSSFRLDSPYASRAGAATSPAAVGISLIPFQVGARGSQDSGAADSPVRPSLAGLMLAAQASNGVHSGSSMMRSLLRVGKSLAPAFVVSTDAQRPSSAKLVSFPGHPSSEDVFPIPDSPVASSAQARAPAGEQQQQQQEQQADVGAAGAGAASASGASPTLPLQ</sequence>
<dbReference type="PANTHER" id="PTHR11920">
    <property type="entry name" value="GUANYLYL CYCLASE"/>
    <property type="match status" value="1"/>
</dbReference>
<proteinExistence type="predicted"/>
<feature type="region of interest" description="Disordered" evidence="7">
    <location>
        <begin position="666"/>
        <end position="733"/>
    </location>
</feature>
<gene>
    <name evidence="11" type="ORF">GPECTOR_17g956</name>
</gene>
<keyword evidence="12" id="KW-1185">Reference proteome</keyword>
<evidence type="ECO:0008006" key="13">
    <source>
        <dbReference type="Google" id="ProtNLM"/>
    </source>
</evidence>
<keyword evidence="5 8" id="KW-0472">Membrane</keyword>
<evidence type="ECO:0000256" key="4">
    <source>
        <dbReference type="ARBA" id="ARBA00022989"/>
    </source>
</evidence>
<evidence type="ECO:0000259" key="9">
    <source>
        <dbReference type="PROSITE" id="PS50125"/>
    </source>
</evidence>
<evidence type="ECO:0000259" key="10">
    <source>
        <dbReference type="PROSITE" id="PS50839"/>
    </source>
</evidence>
<dbReference type="SUPFAM" id="SSF55073">
    <property type="entry name" value="Nucleotide cyclase"/>
    <property type="match status" value="1"/>
</dbReference>
<feature type="region of interest" description="Disordered" evidence="7">
    <location>
        <begin position="511"/>
        <end position="536"/>
    </location>
</feature>
<accession>A0A150GKK3</accession>
<dbReference type="GO" id="GO:0004383">
    <property type="term" value="F:guanylate cyclase activity"/>
    <property type="evidence" value="ECO:0007669"/>
    <property type="project" value="TreeGrafter"/>
</dbReference>
<evidence type="ECO:0000256" key="1">
    <source>
        <dbReference type="ARBA" id="ARBA00004370"/>
    </source>
</evidence>
<feature type="domain" description="Guanylate cyclase" evidence="9">
    <location>
        <begin position="310"/>
        <end position="405"/>
    </location>
</feature>
<evidence type="ECO:0000256" key="3">
    <source>
        <dbReference type="ARBA" id="ARBA00022741"/>
    </source>
</evidence>
<dbReference type="GO" id="GO:0005886">
    <property type="term" value="C:plasma membrane"/>
    <property type="evidence" value="ECO:0007669"/>
    <property type="project" value="TreeGrafter"/>
</dbReference>
<dbReference type="GO" id="GO:0004016">
    <property type="term" value="F:adenylate cyclase activity"/>
    <property type="evidence" value="ECO:0007669"/>
    <property type="project" value="TreeGrafter"/>
</dbReference>
<dbReference type="PROSITE" id="PS50125">
    <property type="entry name" value="GUANYLATE_CYCLASE_2"/>
    <property type="match status" value="1"/>
</dbReference>
<dbReference type="GO" id="GO:0001653">
    <property type="term" value="F:peptide receptor activity"/>
    <property type="evidence" value="ECO:0007669"/>
    <property type="project" value="TreeGrafter"/>
</dbReference>
<dbReference type="InterPro" id="IPR006189">
    <property type="entry name" value="CHASE_dom"/>
</dbReference>
<evidence type="ECO:0000256" key="8">
    <source>
        <dbReference type="SAM" id="Phobius"/>
    </source>
</evidence>
<dbReference type="SMART" id="SM00044">
    <property type="entry name" value="CYCc"/>
    <property type="match status" value="1"/>
</dbReference>
<comment type="caution">
    <text evidence="11">The sequence shown here is derived from an EMBL/GenBank/DDBJ whole genome shotgun (WGS) entry which is preliminary data.</text>
</comment>
<dbReference type="PANTHER" id="PTHR11920:SF335">
    <property type="entry name" value="GUANYLATE CYCLASE"/>
    <property type="match status" value="1"/>
</dbReference>
<reference evidence="12" key="1">
    <citation type="journal article" date="2016" name="Nat. Commun.">
        <title>The Gonium pectorale genome demonstrates co-option of cell cycle regulation during the evolution of multicellularity.</title>
        <authorList>
            <person name="Hanschen E.R."/>
            <person name="Marriage T.N."/>
            <person name="Ferris P.J."/>
            <person name="Hamaji T."/>
            <person name="Toyoda A."/>
            <person name="Fujiyama A."/>
            <person name="Neme R."/>
            <person name="Noguchi H."/>
            <person name="Minakuchi Y."/>
            <person name="Suzuki M."/>
            <person name="Kawai-Toyooka H."/>
            <person name="Smith D.R."/>
            <person name="Sparks H."/>
            <person name="Anderson J."/>
            <person name="Bakaric R."/>
            <person name="Luria V."/>
            <person name="Karger A."/>
            <person name="Kirschner M.W."/>
            <person name="Durand P.M."/>
            <person name="Michod R.E."/>
            <person name="Nozaki H."/>
            <person name="Olson B.J."/>
        </authorList>
    </citation>
    <scope>NUCLEOTIDE SEQUENCE [LARGE SCALE GENOMIC DNA]</scope>
    <source>
        <strain evidence="12">NIES-2863</strain>
    </source>
</reference>
<evidence type="ECO:0000313" key="11">
    <source>
        <dbReference type="EMBL" id="KXZ50317.1"/>
    </source>
</evidence>
<organism evidence="11 12">
    <name type="scientific">Gonium pectorale</name>
    <name type="common">Green alga</name>
    <dbReference type="NCBI Taxonomy" id="33097"/>
    <lineage>
        <taxon>Eukaryota</taxon>
        <taxon>Viridiplantae</taxon>
        <taxon>Chlorophyta</taxon>
        <taxon>core chlorophytes</taxon>
        <taxon>Chlorophyceae</taxon>
        <taxon>CS clade</taxon>
        <taxon>Chlamydomonadales</taxon>
        <taxon>Volvocaceae</taxon>
        <taxon>Gonium</taxon>
    </lineage>
</organism>
<dbReference type="GO" id="GO:0000166">
    <property type="term" value="F:nucleotide binding"/>
    <property type="evidence" value="ECO:0007669"/>
    <property type="project" value="UniProtKB-KW"/>
</dbReference>
<dbReference type="GO" id="GO:0035556">
    <property type="term" value="P:intracellular signal transduction"/>
    <property type="evidence" value="ECO:0007669"/>
    <property type="project" value="InterPro"/>
</dbReference>
<protein>
    <recommendedName>
        <fullName evidence="13">Guanylate cyclase domain-containing protein</fullName>
    </recommendedName>
</protein>
<dbReference type="InterPro" id="IPR029787">
    <property type="entry name" value="Nucleotide_cyclase"/>
</dbReference>
<name>A0A150GKK3_GONPE</name>
<evidence type="ECO:0000256" key="5">
    <source>
        <dbReference type="ARBA" id="ARBA00023136"/>
    </source>
</evidence>
<comment type="subcellular location">
    <subcellularLocation>
        <location evidence="1">Membrane</location>
    </subcellularLocation>
</comment>
<dbReference type="SMART" id="SM01079">
    <property type="entry name" value="CHASE"/>
    <property type="match status" value="1"/>
</dbReference>
<dbReference type="Pfam" id="PF00211">
    <property type="entry name" value="Guanylate_cyc"/>
    <property type="match status" value="2"/>
</dbReference>
<dbReference type="InterPro" id="IPR050401">
    <property type="entry name" value="Cyclic_nucleotide_synthase"/>
</dbReference>